<dbReference type="InterPro" id="IPR034565">
    <property type="entry name" value="Put_cell_wall"/>
</dbReference>
<feature type="compositionally biased region" description="Gly residues" evidence="1">
    <location>
        <begin position="120"/>
        <end position="129"/>
    </location>
</feature>
<sequence>MAQGAYSFFAFLLIFNILFVTKWQAVAGRSIANDDKKEPDFLFKHDHGKKFHYPGIGHLGFPPNFGLTPNNPYAGGIGGGSGSSGAGSGIGGGSGSTGHSYVPGGDDTFVPNPGFEVPVPGGGSGGGGRVASTVHP</sequence>
<evidence type="ECO:0000256" key="2">
    <source>
        <dbReference type="SAM" id="SignalP"/>
    </source>
</evidence>
<feature type="chain" id="PRO_5016385556" description="Cell wall protein" evidence="2">
    <location>
        <begin position="29"/>
        <end position="136"/>
    </location>
</feature>
<dbReference type="PANTHER" id="PTHR36733">
    <property type="entry name" value="CELL WALL PROTEIN-RELATED"/>
    <property type="match status" value="1"/>
</dbReference>
<dbReference type="AlphaFoldDB" id="A0A2Z6PB39"/>
<reference evidence="4" key="1">
    <citation type="journal article" date="2017" name="Front. Plant Sci.">
        <title>Climate Clever Clovers: New Paradigm to Reduce the Environmental Footprint of Ruminants by Breeding Low Methanogenic Forages Utilizing Haplotype Variation.</title>
        <authorList>
            <person name="Kaur P."/>
            <person name="Appels R."/>
            <person name="Bayer P.E."/>
            <person name="Keeble-Gagnere G."/>
            <person name="Wang J."/>
            <person name="Hirakawa H."/>
            <person name="Shirasawa K."/>
            <person name="Vercoe P."/>
            <person name="Stefanova K."/>
            <person name="Durmic Z."/>
            <person name="Nichols P."/>
            <person name="Revell C."/>
            <person name="Isobe S.N."/>
            <person name="Edwards D."/>
            <person name="Erskine W."/>
        </authorList>
    </citation>
    <scope>NUCLEOTIDE SEQUENCE [LARGE SCALE GENOMIC DNA]</scope>
    <source>
        <strain evidence="4">cv. Daliak</strain>
    </source>
</reference>
<feature type="compositionally biased region" description="Low complexity" evidence="1">
    <location>
        <begin position="110"/>
        <end position="119"/>
    </location>
</feature>
<gene>
    <name evidence="3" type="ORF">TSUD_271680</name>
</gene>
<evidence type="ECO:0000256" key="1">
    <source>
        <dbReference type="SAM" id="MobiDB-lite"/>
    </source>
</evidence>
<organism evidence="3 4">
    <name type="scientific">Trifolium subterraneum</name>
    <name type="common">Subterranean clover</name>
    <dbReference type="NCBI Taxonomy" id="3900"/>
    <lineage>
        <taxon>Eukaryota</taxon>
        <taxon>Viridiplantae</taxon>
        <taxon>Streptophyta</taxon>
        <taxon>Embryophyta</taxon>
        <taxon>Tracheophyta</taxon>
        <taxon>Spermatophyta</taxon>
        <taxon>Magnoliopsida</taxon>
        <taxon>eudicotyledons</taxon>
        <taxon>Gunneridae</taxon>
        <taxon>Pentapetalae</taxon>
        <taxon>rosids</taxon>
        <taxon>fabids</taxon>
        <taxon>Fabales</taxon>
        <taxon>Fabaceae</taxon>
        <taxon>Papilionoideae</taxon>
        <taxon>50 kb inversion clade</taxon>
        <taxon>NPAAA clade</taxon>
        <taxon>Hologalegina</taxon>
        <taxon>IRL clade</taxon>
        <taxon>Trifolieae</taxon>
        <taxon>Trifolium</taxon>
    </lineage>
</organism>
<accession>A0A2Z6PB39</accession>
<evidence type="ECO:0000313" key="3">
    <source>
        <dbReference type="EMBL" id="GAU41559.1"/>
    </source>
</evidence>
<feature type="compositionally biased region" description="Gly residues" evidence="1">
    <location>
        <begin position="76"/>
        <end position="96"/>
    </location>
</feature>
<keyword evidence="4" id="KW-1185">Reference proteome</keyword>
<keyword evidence="2" id="KW-0732">Signal</keyword>
<feature type="region of interest" description="Disordered" evidence="1">
    <location>
        <begin position="76"/>
        <end position="136"/>
    </location>
</feature>
<evidence type="ECO:0008006" key="5">
    <source>
        <dbReference type="Google" id="ProtNLM"/>
    </source>
</evidence>
<name>A0A2Z6PB39_TRISU</name>
<feature type="signal peptide" evidence="2">
    <location>
        <begin position="1"/>
        <end position="28"/>
    </location>
</feature>
<dbReference type="OrthoDB" id="1931827at2759"/>
<dbReference type="EMBL" id="DF973870">
    <property type="protein sequence ID" value="GAU41559.1"/>
    <property type="molecule type" value="Genomic_DNA"/>
</dbReference>
<evidence type="ECO:0000313" key="4">
    <source>
        <dbReference type="Proteomes" id="UP000242715"/>
    </source>
</evidence>
<dbReference type="Proteomes" id="UP000242715">
    <property type="component" value="Unassembled WGS sequence"/>
</dbReference>
<proteinExistence type="predicted"/>
<protein>
    <recommendedName>
        <fullName evidence="5">Cell wall protein</fullName>
    </recommendedName>
</protein>
<dbReference type="PANTHER" id="PTHR36733:SF1">
    <property type="entry name" value="CELL WALL PROTEIN-RELATED"/>
    <property type="match status" value="1"/>
</dbReference>